<name>A0ABX7U6N0_9SPHI</name>
<evidence type="ECO:0000313" key="2">
    <source>
        <dbReference type="Proteomes" id="UP000663940"/>
    </source>
</evidence>
<dbReference type="RefSeq" id="WP_112652433.1">
    <property type="nucleotide sequence ID" value="NZ_CP043451.1"/>
</dbReference>
<dbReference type="EMBL" id="CP071880">
    <property type="protein sequence ID" value="QTE47493.1"/>
    <property type="molecule type" value="Genomic_DNA"/>
</dbReference>
<protein>
    <recommendedName>
        <fullName evidence="3">TPM domain-containing protein</fullName>
    </recommendedName>
</protein>
<evidence type="ECO:0000313" key="1">
    <source>
        <dbReference type="EMBL" id="QTE47493.1"/>
    </source>
</evidence>
<keyword evidence="2" id="KW-1185">Reference proteome</keyword>
<organism evidence="1 2">
    <name type="scientific">Mucilaginibacter rubeus</name>
    <dbReference type="NCBI Taxonomy" id="2027860"/>
    <lineage>
        <taxon>Bacteria</taxon>
        <taxon>Pseudomonadati</taxon>
        <taxon>Bacteroidota</taxon>
        <taxon>Sphingobacteriia</taxon>
        <taxon>Sphingobacteriales</taxon>
        <taxon>Sphingobacteriaceae</taxon>
        <taxon>Mucilaginibacter</taxon>
    </lineage>
</organism>
<gene>
    <name evidence="1" type="ORF">J3L21_18155</name>
</gene>
<reference evidence="1 2" key="1">
    <citation type="submission" date="2021-03" db="EMBL/GenBank/DDBJ databases">
        <title>Mucilaginibacter strains isolated from gold and copper mining confer multi heavy-metal resistance.</title>
        <authorList>
            <person name="Li Y."/>
        </authorList>
    </citation>
    <scope>NUCLEOTIDE SEQUENCE [LARGE SCALE GENOMIC DNA]</scope>
    <source>
        <strain evidence="1 2">P2-4</strain>
    </source>
</reference>
<sequence>MIKEKKQKKLINGNLYVLLLNYNYILALPDKDFESIIPTLEILNRPNMIDVKFKFNDQNRDFGLKTFVNYDKERMVFFIQLDNSGILVIEKLSGSSWKQISGGAFDDGFRDAIIEAISKIHLTKIWDDARPLEELPSHYLSF</sequence>
<accession>A0ABX7U6N0</accession>
<proteinExistence type="predicted"/>
<dbReference type="Proteomes" id="UP000663940">
    <property type="component" value="Chromosome"/>
</dbReference>
<evidence type="ECO:0008006" key="3">
    <source>
        <dbReference type="Google" id="ProtNLM"/>
    </source>
</evidence>